<dbReference type="SUPFAM" id="SSF109854">
    <property type="entry name" value="DinB/YfiT-like putative metalloenzymes"/>
    <property type="match status" value="1"/>
</dbReference>
<keyword evidence="2" id="KW-1185">Reference proteome</keyword>
<dbReference type="EMBL" id="SJKD01000008">
    <property type="protein sequence ID" value="TCC44999.1"/>
    <property type="molecule type" value="Genomic_DNA"/>
</dbReference>
<dbReference type="InterPro" id="IPR007061">
    <property type="entry name" value="MST-like"/>
</dbReference>
<reference evidence="1 2" key="1">
    <citation type="submission" date="2019-02" db="EMBL/GenBank/DDBJ databases">
        <title>Kribbella capetownensis sp. nov. and Kribbella speibonae sp. nov., isolated from soil.</title>
        <authorList>
            <person name="Curtis S.M."/>
            <person name="Norton I."/>
            <person name="Everest G.J."/>
            <person name="Meyers P.R."/>
        </authorList>
    </citation>
    <scope>NUCLEOTIDE SEQUENCE [LARGE SCALE GENOMIC DNA]</scope>
    <source>
        <strain evidence="1 2">YM53</strain>
    </source>
</reference>
<dbReference type="InterPro" id="IPR034660">
    <property type="entry name" value="DinB/YfiT-like"/>
</dbReference>
<evidence type="ECO:0000313" key="1">
    <source>
        <dbReference type="EMBL" id="TCC44999.1"/>
    </source>
</evidence>
<dbReference type="Gene3D" id="1.20.120.450">
    <property type="entry name" value="dinb family like domain"/>
    <property type="match status" value="1"/>
</dbReference>
<protein>
    <submittedName>
        <fullName evidence="1">DinB family protein</fullName>
    </submittedName>
</protein>
<dbReference type="Pfam" id="PF04978">
    <property type="entry name" value="MST"/>
    <property type="match status" value="1"/>
</dbReference>
<accession>A0A4R0JEZ7</accession>
<comment type="caution">
    <text evidence="1">The sequence shown here is derived from an EMBL/GenBank/DDBJ whole genome shotgun (WGS) entry which is preliminary data.</text>
</comment>
<dbReference type="AlphaFoldDB" id="A0A4R0JEZ7"/>
<gene>
    <name evidence="1" type="ORF">E0H75_31245</name>
</gene>
<proteinExistence type="predicted"/>
<name>A0A4R0JEZ7_9ACTN</name>
<dbReference type="Proteomes" id="UP000293342">
    <property type="component" value="Unassembled WGS sequence"/>
</dbReference>
<evidence type="ECO:0000313" key="2">
    <source>
        <dbReference type="Proteomes" id="UP000293342"/>
    </source>
</evidence>
<sequence>MLRSMTGEVQQLCAVLDGLRAGVLKKLAGLSEADARRSTVDSGTNLAGLIQHLTFVESLWFEEIVAGRKATRGKRSMQVDPTVSLKDLRADYRAACETSNEIVASIGDADAPVTRNGKTHDLRWAILAVIGETSRHAGHADIIREQIDGTTGR</sequence>
<organism evidence="1 2">
    <name type="scientific">Kribbella capetownensis</name>
    <dbReference type="NCBI Taxonomy" id="1572659"/>
    <lineage>
        <taxon>Bacteria</taxon>
        <taxon>Bacillati</taxon>
        <taxon>Actinomycetota</taxon>
        <taxon>Actinomycetes</taxon>
        <taxon>Propionibacteriales</taxon>
        <taxon>Kribbellaceae</taxon>
        <taxon>Kribbella</taxon>
    </lineage>
</organism>
<dbReference type="OrthoDB" id="4548523at2"/>